<keyword evidence="3" id="KW-0456">Lyase</keyword>
<dbReference type="InterPro" id="IPR024060">
    <property type="entry name" value="Ureidoglycolate_lyase_dom_sf"/>
</dbReference>
<dbReference type="AlphaFoldDB" id="A0AAJ0BQI4"/>
<reference evidence="5" key="1">
    <citation type="submission" date="2023-06" db="EMBL/GenBank/DDBJ databases">
        <title>Genome-scale phylogeny and comparative genomics of the fungal order Sordariales.</title>
        <authorList>
            <consortium name="Lawrence Berkeley National Laboratory"/>
            <person name="Hensen N."/>
            <person name="Bonometti L."/>
            <person name="Westerberg I."/>
            <person name="Brannstrom I.O."/>
            <person name="Guillou S."/>
            <person name="Cros-Aarteil S."/>
            <person name="Calhoun S."/>
            <person name="Haridas S."/>
            <person name="Kuo A."/>
            <person name="Mondo S."/>
            <person name="Pangilinan J."/>
            <person name="Riley R."/>
            <person name="Labutti K."/>
            <person name="Andreopoulos B."/>
            <person name="Lipzen A."/>
            <person name="Chen C."/>
            <person name="Yanf M."/>
            <person name="Daum C."/>
            <person name="Ng V."/>
            <person name="Clum A."/>
            <person name="Steindorff A."/>
            <person name="Ohm R."/>
            <person name="Martin F."/>
            <person name="Silar P."/>
            <person name="Natvig D."/>
            <person name="Lalanne C."/>
            <person name="Gautier V."/>
            <person name="Ament-Velasquez S.L."/>
            <person name="Kruys A."/>
            <person name="Hutchinson M.I."/>
            <person name="Powell A.J."/>
            <person name="Barry K."/>
            <person name="Miller A.N."/>
            <person name="Grigoriev I.V."/>
            <person name="Debuchy R."/>
            <person name="Gladieux P."/>
            <person name="Thoren M.H."/>
            <person name="Johannesson H."/>
        </authorList>
    </citation>
    <scope>NUCLEOTIDE SEQUENCE</scope>
    <source>
        <strain evidence="5">8032-3</strain>
    </source>
</reference>
<accession>A0AAJ0BQI4</accession>
<name>A0AAJ0BQI4_9PEZI</name>
<sequence length="265" mass="27306">MATPLTLHITGQDIHLTATPLEQSSFAPFGDVIENPRPDLHPSSAFTSPSPLPFNAIPANQGTAIKYQHVTHLTNLYPSAPSGHPGVPSSSLFSCAAAATPAPSRGSSSSLVLLPIRILERHPFTSQTFIPLGAGHRHSRHRYLVVVAPSLPPGGPDDGVLLLPVPGRGRGLPDVRGLRAFVGSAGQAVTYGAGTWHAPMVALAGGPGREGDGGGVVDFVVVQFANGVGVEDCQEVVLAGSDSGGEGAAKVWVRIPERGDVAARL</sequence>
<dbReference type="GO" id="GO:0006144">
    <property type="term" value="P:purine nucleobase metabolic process"/>
    <property type="evidence" value="ECO:0007669"/>
    <property type="project" value="UniProtKB-KW"/>
</dbReference>
<dbReference type="GeneID" id="85315306"/>
<dbReference type="RefSeq" id="XP_060278568.1">
    <property type="nucleotide sequence ID" value="XM_060432119.1"/>
</dbReference>
<dbReference type="CDD" id="cd20298">
    <property type="entry name" value="cupin_UAH"/>
    <property type="match status" value="1"/>
</dbReference>
<evidence type="ECO:0000313" key="6">
    <source>
        <dbReference type="Proteomes" id="UP001244011"/>
    </source>
</evidence>
<evidence type="ECO:0000256" key="3">
    <source>
        <dbReference type="ARBA" id="ARBA00023239"/>
    </source>
</evidence>
<evidence type="ECO:0000313" key="5">
    <source>
        <dbReference type="EMBL" id="KAK1762355.1"/>
    </source>
</evidence>
<dbReference type="GO" id="GO:0000256">
    <property type="term" value="P:allantoin catabolic process"/>
    <property type="evidence" value="ECO:0007669"/>
    <property type="project" value="InterPro"/>
</dbReference>
<dbReference type="Gene3D" id="2.60.120.480">
    <property type="entry name" value="Ureidoglycolate hydrolase"/>
    <property type="match status" value="1"/>
</dbReference>
<comment type="caution">
    <text evidence="5">The sequence shown here is derived from an EMBL/GenBank/DDBJ whole genome shotgun (WGS) entry which is preliminary data.</text>
</comment>
<dbReference type="Pfam" id="PF04115">
    <property type="entry name" value="Ureidogly_lyase"/>
    <property type="match status" value="1"/>
</dbReference>
<dbReference type="EMBL" id="MU839038">
    <property type="protein sequence ID" value="KAK1762355.1"/>
    <property type="molecule type" value="Genomic_DNA"/>
</dbReference>
<keyword evidence="2" id="KW-0659">Purine metabolism</keyword>
<dbReference type="PANTHER" id="PTHR21221:SF1">
    <property type="entry name" value="UREIDOGLYCOLATE LYASE"/>
    <property type="match status" value="1"/>
</dbReference>
<evidence type="ECO:0000256" key="2">
    <source>
        <dbReference type="ARBA" id="ARBA00022631"/>
    </source>
</evidence>
<dbReference type="InterPro" id="IPR007247">
    <property type="entry name" value="Ureidogly_lyase"/>
</dbReference>
<dbReference type="InterPro" id="IPR047233">
    <property type="entry name" value="UAH_cupin"/>
</dbReference>
<comment type="catalytic activity">
    <reaction evidence="4">
        <text>(S)-ureidoglycolate = urea + glyoxylate</text>
        <dbReference type="Rhea" id="RHEA:11304"/>
        <dbReference type="ChEBI" id="CHEBI:16199"/>
        <dbReference type="ChEBI" id="CHEBI:36655"/>
        <dbReference type="ChEBI" id="CHEBI:57296"/>
        <dbReference type="EC" id="4.3.2.3"/>
    </reaction>
</comment>
<keyword evidence="5" id="KW-0378">Hydrolase</keyword>
<proteinExistence type="predicted"/>
<evidence type="ECO:0000256" key="4">
    <source>
        <dbReference type="ARBA" id="ARBA00047684"/>
    </source>
</evidence>
<comment type="subunit">
    <text evidence="1">Homodimer.</text>
</comment>
<evidence type="ECO:0000256" key="1">
    <source>
        <dbReference type="ARBA" id="ARBA00011738"/>
    </source>
</evidence>
<organism evidence="5 6">
    <name type="scientific">Phialemonium atrogriseum</name>
    <dbReference type="NCBI Taxonomy" id="1093897"/>
    <lineage>
        <taxon>Eukaryota</taxon>
        <taxon>Fungi</taxon>
        <taxon>Dikarya</taxon>
        <taxon>Ascomycota</taxon>
        <taxon>Pezizomycotina</taxon>
        <taxon>Sordariomycetes</taxon>
        <taxon>Sordariomycetidae</taxon>
        <taxon>Cephalothecales</taxon>
        <taxon>Cephalothecaceae</taxon>
        <taxon>Phialemonium</taxon>
    </lineage>
</organism>
<protein>
    <submittedName>
        <fullName evidence="5">Ureidoglycolate hydrolase</fullName>
    </submittedName>
</protein>
<dbReference type="PANTHER" id="PTHR21221">
    <property type="entry name" value="UREIDOGLYCOLATE HYDROLASE"/>
    <property type="match status" value="1"/>
</dbReference>
<gene>
    <name evidence="5" type="ORF">QBC33DRAFT_601650</name>
</gene>
<dbReference type="GO" id="GO:0050385">
    <property type="term" value="F:ureidoglycolate lyase activity"/>
    <property type="evidence" value="ECO:0007669"/>
    <property type="project" value="UniProtKB-EC"/>
</dbReference>
<dbReference type="SUPFAM" id="SSF51182">
    <property type="entry name" value="RmlC-like cupins"/>
    <property type="match status" value="1"/>
</dbReference>
<dbReference type="Proteomes" id="UP001244011">
    <property type="component" value="Unassembled WGS sequence"/>
</dbReference>
<keyword evidence="6" id="KW-1185">Reference proteome</keyword>
<dbReference type="InterPro" id="IPR011051">
    <property type="entry name" value="RmlC_Cupin_sf"/>
</dbReference>
<dbReference type="GO" id="GO:0004848">
    <property type="term" value="F:ureidoglycolate hydrolase activity"/>
    <property type="evidence" value="ECO:0007669"/>
    <property type="project" value="InterPro"/>
</dbReference>